<protein>
    <submittedName>
        <fullName evidence="1">Uncharacterized protein</fullName>
    </submittedName>
</protein>
<dbReference type="EMBL" id="CP028844">
    <property type="protein sequence ID" value="AWB25714.1"/>
    <property type="molecule type" value="Genomic_DNA"/>
</dbReference>
<dbReference type="RefSeq" id="WP_099957367.1">
    <property type="nucleotide sequence ID" value="NZ_CP028844.1"/>
</dbReference>
<proteinExistence type="predicted"/>
<dbReference type="OrthoDB" id="7992451at2"/>
<dbReference type="KEGG" id="mee:DA075_33270"/>
<sequence length="198" mass="22663">MEIHVHIDTDFHITTLVHAYSDMLIMKIGEGYTPYILSLLYKPLRGPREWVLGEMKQGITEAYKTLLLRVARKPRSPAHRNRLPEWVLVPDWPVPKGVKASLREVTLNNGLHYQGLALIPPRSRLREGLDAHFATHQALYTRGAVARIHAEPITETPRLAAFYLFKSLQRRRADFDSVIILPRAISELEDSDTVRSVI</sequence>
<reference evidence="1 2" key="1">
    <citation type="submission" date="2018-04" db="EMBL/GenBank/DDBJ databases">
        <title>Methylobacterium sp. PR1016A genome.</title>
        <authorList>
            <person name="Park W."/>
        </authorList>
    </citation>
    <scope>NUCLEOTIDE SEQUENCE [LARGE SCALE GENOMIC DNA]</scope>
    <source>
        <strain evidence="1 2">PR1016A</strain>
    </source>
</reference>
<organism evidence="1 2">
    <name type="scientific">Methylobacterium currus</name>
    <dbReference type="NCBI Taxonomy" id="2051553"/>
    <lineage>
        <taxon>Bacteria</taxon>
        <taxon>Pseudomonadati</taxon>
        <taxon>Pseudomonadota</taxon>
        <taxon>Alphaproteobacteria</taxon>
        <taxon>Hyphomicrobiales</taxon>
        <taxon>Methylobacteriaceae</taxon>
        <taxon>Methylobacterium</taxon>
    </lineage>
</organism>
<keyword evidence="2" id="KW-1185">Reference proteome</keyword>
<gene>
    <name evidence="1" type="ORF">DA075_33270</name>
</gene>
<name>A0A2R4WW10_9HYPH</name>
<evidence type="ECO:0000313" key="1">
    <source>
        <dbReference type="EMBL" id="AWB25714.1"/>
    </source>
</evidence>
<accession>A0A2R4WW10</accession>
<dbReference type="AlphaFoldDB" id="A0A2R4WW10"/>
<dbReference type="Proteomes" id="UP000244755">
    <property type="component" value="Chromosome 2"/>
</dbReference>
<evidence type="ECO:0000313" key="2">
    <source>
        <dbReference type="Proteomes" id="UP000244755"/>
    </source>
</evidence>